<dbReference type="InterPro" id="IPR004161">
    <property type="entry name" value="EFTu-like_2"/>
</dbReference>
<proteinExistence type="inferred from homology"/>
<dbReference type="InterPro" id="IPR000795">
    <property type="entry name" value="T_Tr_GTP-bd_dom"/>
</dbReference>
<comment type="subunit">
    <text evidence="3">Monomer.</text>
</comment>
<evidence type="ECO:0000256" key="11">
    <source>
        <dbReference type="ARBA" id="ARBA00022917"/>
    </source>
</evidence>
<dbReference type="FunFam" id="3.40.50.300:FF:000576">
    <property type="entry name" value="Elongation factor Tu"/>
    <property type="match status" value="1"/>
</dbReference>
<comment type="subcellular location">
    <subcellularLocation>
        <location evidence="1">Cytoplasm</location>
    </subcellularLocation>
</comment>
<dbReference type="NCBIfam" id="NF009373">
    <property type="entry name" value="PRK12736.1"/>
    <property type="match status" value="1"/>
</dbReference>
<keyword evidence="8" id="KW-0251">Elongation factor</keyword>
<dbReference type="Gene3D" id="2.40.30.10">
    <property type="entry name" value="Translation factors"/>
    <property type="match status" value="2"/>
</dbReference>
<dbReference type="NCBIfam" id="NF009372">
    <property type="entry name" value="PRK12735.1"/>
    <property type="match status" value="1"/>
</dbReference>
<dbReference type="PANTHER" id="PTHR43721:SF2">
    <property type="entry name" value="ELONGATION FACTOR TU, MITOCHONDRIAL"/>
    <property type="match status" value="1"/>
</dbReference>
<dbReference type="Pfam" id="PF03143">
    <property type="entry name" value="GTP_EFTU_D3"/>
    <property type="match status" value="1"/>
</dbReference>
<dbReference type="InterPro" id="IPR009000">
    <property type="entry name" value="Transl_B-barrel_sf"/>
</dbReference>
<evidence type="ECO:0000256" key="7">
    <source>
        <dbReference type="ARBA" id="ARBA00022741"/>
    </source>
</evidence>
<dbReference type="PRINTS" id="PR00315">
    <property type="entry name" value="ELONGATNFCT"/>
</dbReference>
<keyword evidence="5" id="KW-0963">Cytoplasm</keyword>
<keyword evidence="15" id="KW-1185">Reference proteome</keyword>
<evidence type="ECO:0000256" key="6">
    <source>
        <dbReference type="ARBA" id="ARBA00022723"/>
    </source>
</evidence>
<evidence type="ECO:0000256" key="9">
    <source>
        <dbReference type="ARBA" id="ARBA00022801"/>
    </source>
</evidence>
<dbReference type="CDD" id="cd01884">
    <property type="entry name" value="EF_Tu"/>
    <property type="match status" value="1"/>
</dbReference>
<dbReference type="PROSITE" id="PS00301">
    <property type="entry name" value="G_TR_1"/>
    <property type="match status" value="1"/>
</dbReference>
<evidence type="ECO:0000313" key="14">
    <source>
        <dbReference type="EMBL" id="CAK1547638.1"/>
    </source>
</evidence>
<dbReference type="InterPro" id="IPR009001">
    <property type="entry name" value="Transl_elong_EF1A/Init_IF2_C"/>
</dbReference>
<dbReference type="EC" id="3.6.5.3" evidence="4"/>
<dbReference type="CDD" id="cd03706">
    <property type="entry name" value="mtEFTU_III"/>
    <property type="match status" value="1"/>
</dbReference>
<evidence type="ECO:0000256" key="5">
    <source>
        <dbReference type="ARBA" id="ARBA00022490"/>
    </source>
</evidence>
<gene>
    <name evidence="14" type="ORF">LNINA_LOCUS7098</name>
</gene>
<dbReference type="GO" id="GO:0003746">
    <property type="term" value="F:translation elongation factor activity"/>
    <property type="evidence" value="ECO:0007669"/>
    <property type="project" value="UniProtKB-KW"/>
</dbReference>
<evidence type="ECO:0000256" key="3">
    <source>
        <dbReference type="ARBA" id="ARBA00011245"/>
    </source>
</evidence>
<dbReference type="PANTHER" id="PTHR43721">
    <property type="entry name" value="ELONGATION FACTOR TU-RELATED"/>
    <property type="match status" value="1"/>
</dbReference>
<evidence type="ECO:0000256" key="8">
    <source>
        <dbReference type="ARBA" id="ARBA00022768"/>
    </source>
</evidence>
<evidence type="ECO:0000256" key="1">
    <source>
        <dbReference type="ARBA" id="ARBA00004496"/>
    </source>
</evidence>
<dbReference type="NCBIfam" id="TIGR00231">
    <property type="entry name" value="small_GTP"/>
    <property type="match status" value="1"/>
</dbReference>
<dbReference type="SUPFAM" id="SSF50447">
    <property type="entry name" value="Translation proteins"/>
    <property type="match status" value="1"/>
</dbReference>
<evidence type="ECO:0000313" key="15">
    <source>
        <dbReference type="Proteomes" id="UP001497472"/>
    </source>
</evidence>
<evidence type="ECO:0000256" key="10">
    <source>
        <dbReference type="ARBA" id="ARBA00022842"/>
    </source>
</evidence>
<dbReference type="NCBIfam" id="NF000766">
    <property type="entry name" value="PRK00049.1"/>
    <property type="match status" value="1"/>
</dbReference>
<dbReference type="EMBL" id="CAVLEF010000009">
    <property type="protein sequence ID" value="CAK1547638.1"/>
    <property type="molecule type" value="Genomic_DNA"/>
</dbReference>
<dbReference type="GO" id="GO:0046872">
    <property type="term" value="F:metal ion binding"/>
    <property type="evidence" value="ECO:0007669"/>
    <property type="project" value="UniProtKB-KW"/>
</dbReference>
<reference evidence="14 15" key="1">
    <citation type="submission" date="2023-11" db="EMBL/GenBank/DDBJ databases">
        <authorList>
            <person name="Okamura Y."/>
        </authorList>
    </citation>
    <scope>NUCLEOTIDE SEQUENCE [LARGE SCALE GENOMIC DNA]</scope>
</reference>
<dbReference type="GO" id="GO:0005525">
    <property type="term" value="F:GTP binding"/>
    <property type="evidence" value="ECO:0007669"/>
    <property type="project" value="UniProtKB-KW"/>
</dbReference>
<sequence length="457" mass="50347">MNGRYLISSLICSVSRKLVSKPTRITCHRLLVNVINVNIRDYSTQKNLVVEEKKHCNVGTIGHVDHGKTTLTAAITKVLSKEGTTKYIPYDKIDKAPEEKARGITINAAHVGYSTKNRHYAHTDCPGHADYIRNMISGTSQMDAAILVVAATDGPMPQTREHLLLAKQVGVQYILVFINKVDLVDEEVLDLVEIEMRDMLTDFGYDGNNIPIIKGSALKALNDDPSDIGVPSINHLLDSLDNHVPTIVRDLESPFLMPIDKAFTVPGRGTVVVGTIKRGVMKKNDEAHLMGFGIKVKTTLSDMQIFRSSVLEAIAGDNVGVLLRSIKLRSVESGMLLCAAGSEEMSNHFKAKIYFLARSEGGRKKPVFSKYSQQMFSGTWNIACRIDLEPTIEMLMPGDHAEVYLTLLEGMVMTTGQPFTIRENNVTVATGIVTETLKTIDVPNGKLGRVELNLSKE</sequence>
<accession>A0AAV1JDU6</accession>
<dbReference type="InterPro" id="IPR005225">
    <property type="entry name" value="Small_GTP-bd"/>
</dbReference>
<dbReference type="FunFam" id="2.40.30.10:FF:000085">
    <property type="entry name" value="Elongation factor Tu"/>
    <property type="match status" value="1"/>
</dbReference>
<dbReference type="SUPFAM" id="SSF50465">
    <property type="entry name" value="EF-Tu/eEF-1alpha/eIF2-gamma C-terminal domain"/>
    <property type="match status" value="1"/>
</dbReference>
<keyword evidence="10" id="KW-0460">Magnesium</keyword>
<comment type="caution">
    <text evidence="14">The sequence shown here is derived from an EMBL/GenBank/DDBJ whole genome shotgun (WGS) entry which is preliminary data.</text>
</comment>
<dbReference type="GO" id="GO:0003924">
    <property type="term" value="F:GTPase activity"/>
    <property type="evidence" value="ECO:0007669"/>
    <property type="project" value="InterPro"/>
</dbReference>
<keyword evidence="12" id="KW-0342">GTP-binding</keyword>
<dbReference type="InterPro" id="IPR027417">
    <property type="entry name" value="P-loop_NTPase"/>
</dbReference>
<keyword evidence="9" id="KW-0378">Hydrolase</keyword>
<dbReference type="Proteomes" id="UP001497472">
    <property type="component" value="Unassembled WGS sequence"/>
</dbReference>
<feature type="domain" description="Tr-type G" evidence="13">
    <location>
        <begin position="53"/>
        <end position="248"/>
    </location>
</feature>
<dbReference type="GO" id="GO:0070125">
    <property type="term" value="P:mitochondrial translational elongation"/>
    <property type="evidence" value="ECO:0007669"/>
    <property type="project" value="TreeGrafter"/>
</dbReference>
<dbReference type="Pfam" id="PF03144">
    <property type="entry name" value="GTP_EFTU_D2"/>
    <property type="match status" value="1"/>
</dbReference>
<dbReference type="InterPro" id="IPR050055">
    <property type="entry name" value="EF-Tu_GTPase"/>
</dbReference>
<keyword evidence="7" id="KW-0547">Nucleotide-binding</keyword>
<keyword evidence="6" id="KW-0479">Metal-binding</keyword>
<dbReference type="AlphaFoldDB" id="A0AAV1JDU6"/>
<organism evidence="14 15">
    <name type="scientific">Leptosia nina</name>
    <dbReference type="NCBI Taxonomy" id="320188"/>
    <lineage>
        <taxon>Eukaryota</taxon>
        <taxon>Metazoa</taxon>
        <taxon>Ecdysozoa</taxon>
        <taxon>Arthropoda</taxon>
        <taxon>Hexapoda</taxon>
        <taxon>Insecta</taxon>
        <taxon>Pterygota</taxon>
        <taxon>Neoptera</taxon>
        <taxon>Endopterygota</taxon>
        <taxon>Lepidoptera</taxon>
        <taxon>Glossata</taxon>
        <taxon>Ditrysia</taxon>
        <taxon>Papilionoidea</taxon>
        <taxon>Pieridae</taxon>
        <taxon>Pierinae</taxon>
        <taxon>Leptosia</taxon>
    </lineage>
</organism>
<dbReference type="InterPro" id="IPR041709">
    <property type="entry name" value="EF-Tu_GTP-bd"/>
</dbReference>
<evidence type="ECO:0000256" key="12">
    <source>
        <dbReference type="ARBA" id="ARBA00023134"/>
    </source>
</evidence>
<protein>
    <recommendedName>
        <fullName evidence="4">protein-synthesizing GTPase</fullName>
        <ecNumber evidence="4">3.6.5.3</ecNumber>
    </recommendedName>
</protein>
<name>A0AAV1JDU6_9NEOP</name>
<comment type="similarity">
    <text evidence="2">Belongs to the TRAFAC class translation factor GTPase superfamily. Classic translation factor GTPase family. EF-Tu/EF-1A subfamily.</text>
</comment>
<evidence type="ECO:0000256" key="2">
    <source>
        <dbReference type="ARBA" id="ARBA00007249"/>
    </source>
</evidence>
<dbReference type="SUPFAM" id="SSF52540">
    <property type="entry name" value="P-loop containing nucleoside triphosphate hydrolases"/>
    <property type="match status" value="1"/>
</dbReference>
<dbReference type="GO" id="GO:0005739">
    <property type="term" value="C:mitochondrion"/>
    <property type="evidence" value="ECO:0007669"/>
    <property type="project" value="TreeGrafter"/>
</dbReference>
<keyword evidence="11" id="KW-0648">Protein biosynthesis</keyword>
<dbReference type="InterPro" id="IPR031157">
    <property type="entry name" value="G_TR_CS"/>
</dbReference>
<dbReference type="InterPro" id="IPR004160">
    <property type="entry name" value="Transl_elong_EFTu/EF1A_C"/>
</dbReference>
<dbReference type="Pfam" id="PF00009">
    <property type="entry name" value="GTP_EFTU"/>
    <property type="match status" value="1"/>
</dbReference>
<dbReference type="PROSITE" id="PS51722">
    <property type="entry name" value="G_TR_2"/>
    <property type="match status" value="1"/>
</dbReference>
<evidence type="ECO:0000256" key="4">
    <source>
        <dbReference type="ARBA" id="ARBA00011986"/>
    </source>
</evidence>
<evidence type="ECO:0000259" key="13">
    <source>
        <dbReference type="PROSITE" id="PS51722"/>
    </source>
</evidence>
<dbReference type="Gene3D" id="3.40.50.300">
    <property type="entry name" value="P-loop containing nucleotide triphosphate hydrolases"/>
    <property type="match status" value="1"/>
</dbReference>